<evidence type="ECO:0000256" key="3">
    <source>
        <dbReference type="ARBA" id="ARBA00023163"/>
    </source>
</evidence>
<dbReference type="SUPFAM" id="SSF48498">
    <property type="entry name" value="Tetracyclin repressor-like, C-terminal domain"/>
    <property type="match status" value="1"/>
</dbReference>
<evidence type="ECO:0000256" key="4">
    <source>
        <dbReference type="PROSITE-ProRule" id="PRU00335"/>
    </source>
</evidence>
<name>A0A166GQA2_SECCO</name>
<dbReference type="PATRIC" id="fig|33960.6.peg.2396"/>
<dbReference type="InterPro" id="IPR025996">
    <property type="entry name" value="MT1864/Rv1816-like_C"/>
</dbReference>
<evidence type="ECO:0000256" key="2">
    <source>
        <dbReference type="ARBA" id="ARBA00023125"/>
    </source>
</evidence>
<gene>
    <name evidence="6" type="ORF">TY91_09025</name>
</gene>
<dbReference type="Gene3D" id="1.10.357.10">
    <property type="entry name" value="Tetracycline Repressor, domain 2"/>
    <property type="match status" value="1"/>
</dbReference>
<evidence type="ECO:0000256" key="1">
    <source>
        <dbReference type="ARBA" id="ARBA00023015"/>
    </source>
</evidence>
<feature type="domain" description="HTH tetR-type" evidence="5">
    <location>
        <begin position="6"/>
        <end position="66"/>
    </location>
</feature>
<protein>
    <submittedName>
        <fullName evidence="6">TetR family transcriptional regulator</fullName>
    </submittedName>
</protein>
<dbReference type="EMBL" id="JYDC01000042">
    <property type="protein sequence ID" value="KZL40042.1"/>
    <property type="molecule type" value="Genomic_DNA"/>
</dbReference>
<dbReference type="Pfam" id="PF00440">
    <property type="entry name" value="TetR_N"/>
    <property type="match status" value="1"/>
</dbReference>
<keyword evidence="2 4" id="KW-0238">DNA-binding</keyword>
<evidence type="ECO:0000313" key="7">
    <source>
        <dbReference type="Proteomes" id="UP000076480"/>
    </source>
</evidence>
<dbReference type="InterPro" id="IPR001647">
    <property type="entry name" value="HTH_TetR"/>
</dbReference>
<evidence type="ECO:0000259" key="5">
    <source>
        <dbReference type="PROSITE" id="PS50977"/>
    </source>
</evidence>
<keyword evidence="3" id="KW-0804">Transcription</keyword>
<dbReference type="OrthoDB" id="2329191at2"/>
<dbReference type="InterPro" id="IPR009057">
    <property type="entry name" value="Homeodomain-like_sf"/>
</dbReference>
<feature type="DNA-binding region" description="H-T-H motif" evidence="4">
    <location>
        <begin position="29"/>
        <end position="48"/>
    </location>
</feature>
<evidence type="ECO:0000313" key="6">
    <source>
        <dbReference type="EMBL" id="KZL40042.1"/>
    </source>
</evidence>
<dbReference type="Proteomes" id="UP000076480">
    <property type="component" value="Unassembled WGS sequence"/>
</dbReference>
<dbReference type="Pfam" id="PF13305">
    <property type="entry name" value="TetR_C_33"/>
    <property type="match status" value="1"/>
</dbReference>
<organism evidence="6 7">
    <name type="scientific">Secundilactobacillus collinoides</name>
    <name type="common">Lactobacillus collinoides</name>
    <dbReference type="NCBI Taxonomy" id="33960"/>
    <lineage>
        <taxon>Bacteria</taxon>
        <taxon>Bacillati</taxon>
        <taxon>Bacillota</taxon>
        <taxon>Bacilli</taxon>
        <taxon>Lactobacillales</taxon>
        <taxon>Lactobacillaceae</taxon>
        <taxon>Secundilactobacillus</taxon>
    </lineage>
</organism>
<dbReference type="InterPro" id="IPR036271">
    <property type="entry name" value="Tet_transcr_reg_TetR-rel_C_sf"/>
</dbReference>
<reference evidence="6 7" key="1">
    <citation type="submission" date="2015-02" db="EMBL/GenBank/DDBJ databases">
        <title>Draft genome sequence of Lactobacillus collinoides CUPV2371 isolated from a natural cider, the first genome sequence of a strain of this species.</title>
        <authorList>
            <person name="Puertas A.I."/>
            <person name="Spano G."/>
            <person name="Capozzi V."/>
            <person name="Lamontanara A."/>
            <person name="Orru L."/>
            <person name="Duenas M.T."/>
        </authorList>
    </citation>
    <scope>NUCLEOTIDE SEQUENCE [LARGE SCALE GENOMIC DNA]</scope>
    <source>
        <strain evidence="6 7">237</strain>
    </source>
</reference>
<dbReference type="AlphaFoldDB" id="A0A166GQA2"/>
<keyword evidence="1" id="KW-0805">Transcription regulation</keyword>
<accession>A0A166GQA2</accession>
<comment type="caution">
    <text evidence="6">The sequence shown here is derived from an EMBL/GenBank/DDBJ whole genome shotgun (WGS) entry which is preliminary data.</text>
</comment>
<dbReference type="Gene3D" id="1.10.10.60">
    <property type="entry name" value="Homeodomain-like"/>
    <property type="match status" value="1"/>
</dbReference>
<dbReference type="GO" id="GO:0003677">
    <property type="term" value="F:DNA binding"/>
    <property type="evidence" value="ECO:0007669"/>
    <property type="project" value="UniProtKB-UniRule"/>
</dbReference>
<keyword evidence="7" id="KW-1185">Reference proteome</keyword>
<proteinExistence type="predicted"/>
<sequence length="190" mass="21278">MVQKRNMSISKITTAAKQLVNEDGAEQLSFSRVADVLGVRPQAMYAYFPGKEQLKVALIIDFLDELTANIEKKLVGVAGEQALTIFGERLHTLLLAQPEMTRLAFGGINYRHQEVANEHLRELINLLEQLIAPYTANHTEMLNEARLFRALVFGYVQNELWGLFQFSPVPAQDSFEAALKQVIGTITSDS</sequence>
<dbReference type="PROSITE" id="PS50977">
    <property type="entry name" value="HTH_TETR_2"/>
    <property type="match status" value="1"/>
</dbReference>
<dbReference type="SUPFAM" id="SSF46689">
    <property type="entry name" value="Homeodomain-like"/>
    <property type="match status" value="1"/>
</dbReference>